<reference evidence="3 4" key="1">
    <citation type="journal article" date="2022" name="Nat. Plants">
        <title>Genomes of leafy and leafless Platanthera orchids illuminate the evolution of mycoheterotrophy.</title>
        <authorList>
            <person name="Li M.H."/>
            <person name="Liu K.W."/>
            <person name="Li Z."/>
            <person name="Lu H.C."/>
            <person name="Ye Q.L."/>
            <person name="Zhang D."/>
            <person name="Wang J.Y."/>
            <person name="Li Y.F."/>
            <person name="Zhong Z.M."/>
            <person name="Liu X."/>
            <person name="Yu X."/>
            <person name="Liu D.K."/>
            <person name="Tu X.D."/>
            <person name="Liu B."/>
            <person name="Hao Y."/>
            <person name="Liao X.Y."/>
            <person name="Jiang Y.T."/>
            <person name="Sun W.H."/>
            <person name="Chen J."/>
            <person name="Chen Y.Q."/>
            <person name="Ai Y."/>
            <person name="Zhai J.W."/>
            <person name="Wu S.S."/>
            <person name="Zhou Z."/>
            <person name="Hsiao Y.Y."/>
            <person name="Wu W.L."/>
            <person name="Chen Y.Y."/>
            <person name="Lin Y.F."/>
            <person name="Hsu J.L."/>
            <person name="Li C.Y."/>
            <person name="Wang Z.W."/>
            <person name="Zhao X."/>
            <person name="Zhong W.Y."/>
            <person name="Ma X.K."/>
            <person name="Ma L."/>
            <person name="Huang J."/>
            <person name="Chen G.Z."/>
            <person name="Huang M.Z."/>
            <person name="Huang L."/>
            <person name="Peng D.H."/>
            <person name="Luo Y.B."/>
            <person name="Zou S.Q."/>
            <person name="Chen S.P."/>
            <person name="Lan S."/>
            <person name="Tsai W.C."/>
            <person name="Van de Peer Y."/>
            <person name="Liu Z.J."/>
        </authorList>
    </citation>
    <scope>NUCLEOTIDE SEQUENCE [LARGE SCALE GENOMIC DNA]</scope>
    <source>
        <strain evidence="3">Lor287</strain>
    </source>
</reference>
<evidence type="ECO:0000313" key="3">
    <source>
        <dbReference type="EMBL" id="KAK8947139.1"/>
    </source>
</evidence>
<dbReference type="PANTHER" id="PTHR31066:SF27">
    <property type="entry name" value="EXPRESSED PROTEIN"/>
    <property type="match status" value="1"/>
</dbReference>
<dbReference type="SUPFAM" id="SSF54277">
    <property type="entry name" value="CAD &amp; PB1 domains"/>
    <property type="match status" value="1"/>
</dbReference>
<name>A0AAP0BQH8_9ASPA</name>
<dbReference type="InterPro" id="IPR053198">
    <property type="entry name" value="Gynoecium_Dev_Regulator"/>
</dbReference>
<dbReference type="Proteomes" id="UP001418222">
    <property type="component" value="Unassembled WGS sequence"/>
</dbReference>
<feature type="region of interest" description="Disordered" evidence="1">
    <location>
        <begin position="1"/>
        <end position="35"/>
    </location>
</feature>
<dbReference type="Gene3D" id="3.10.20.90">
    <property type="entry name" value="Phosphatidylinositol 3-kinase Catalytic Subunit, Chain A, domain 1"/>
    <property type="match status" value="1"/>
</dbReference>
<feature type="region of interest" description="Disordered" evidence="1">
    <location>
        <begin position="260"/>
        <end position="298"/>
    </location>
</feature>
<gene>
    <name evidence="3" type="ORF">KSP39_PZI007373</name>
</gene>
<dbReference type="PANTHER" id="PTHR31066">
    <property type="entry name" value="OS05G0427100 PROTEIN-RELATED"/>
    <property type="match status" value="1"/>
</dbReference>
<keyword evidence="4" id="KW-1185">Reference proteome</keyword>
<feature type="domain" description="PB1" evidence="2">
    <location>
        <begin position="61"/>
        <end position="159"/>
    </location>
</feature>
<comment type="caution">
    <text evidence="3">The sequence shown here is derived from an EMBL/GenBank/DDBJ whole genome shotgun (WGS) entry which is preliminary data.</text>
</comment>
<evidence type="ECO:0000313" key="4">
    <source>
        <dbReference type="Proteomes" id="UP001418222"/>
    </source>
</evidence>
<feature type="region of interest" description="Disordered" evidence="1">
    <location>
        <begin position="348"/>
        <end position="377"/>
    </location>
</feature>
<evidence type="ECO:0000256" key="1">
    <source>
        <dbReference type="SAM" id="MobiDB-lite"/>
    </source>
</evidence>
<protein>
    <recommendedName>
        <fullName evidence="2">PB1 domain-containing protein</fullName>
    </recommendedName>
</protein>
<feature type="region of interest" description="Disordered" evidence="1">
    <location>
        <begin position="218"/>
        <end position="238"/>
    </location>
</feature>
<feature type="compositionally biased region" description="Polar residues" evidence="1">
    <location>
        <begin position="218"/>
        <end position="229"/>
    </location>
</feature>
<organism evidence="3 4">
    <name type="scientific">Platanthera zijinensis</name>
    <dbReference type="NCBI Taxonomy" id="2320716"/>
    <lineage>
        <taxon>Eukaryota</taxon>
        <taxon>Viridiplantae</taxon>
        <taxon>Streptophyta</taxon>
        <taxon>Embryophyta</taxon>
        <taxon>Tracheophyta</taxon>
        <taxon>Spermatophyta</taxon>
        <taxon>Magnoliopsida</taxon>
        <taxon>Liliopsida</taxon>
        <taxon>Asparagales</taxon>
        <taxon>Orchidaceae</taxon>
        <taxon>Orchidoideae</taxon>
        <taxon>Orchideae</taxon>
        <taxon>Orchidinae</taxon>
        <taxon>Platanthera</taxon>
    </lineage>
</organism>
<sequence>MMNSSGAGGGGAAMGYADSVDSSPRSRGGESWDEPFPSLSSVAGSKLRLMCSYGGRIVPRPTDRSLCYLGGDTRIVVVERNTTLTDLSGKLSRNLLGGRNFTLKYQLPNEDLDSLISVTTDEDLDNMIDEYDRLVASSSAVGGPGSSRSSRLRVFLFPSKSDSTPSSIGSLLDDSKSETWFVDALNGGVGMDGLPRGLSSDSASVNCLLGLEDDSSVKSRSGISPSAAASTGIGPAEHERMVLPRPESSGKLARHGVDVQSVPDSPMVENTSSFGSASSAPYLSNLPPIRLRPDDRPQESQIVSLEEHLSQMNIASAAMAAVAAPAQRFSDEGGIKDTDFPFHNPPLPNPIPTSAISPTENPNRKTVGGSSDEEKTDQVAVNMPPPVQQQPPPPLQHKFNPLDSALLEPIPRYILLNFYFRFMNISKANLGFLFTILNDLLIFTRASRPIYYQERVSASTAGVNPITDSQRELSVPNYVLASMAPPEQQFRQHPSQTHQLQQQPQFISSNPNPQYYQHPATGNVFPFPSYYQMPIQQSQQSHHFDPQQFPVYYLPVRQNPAPPQPYRIPLTPSLSDVSPQGMPATAFSNSMAAKQELPANMYRMSAMAPPAPTSASGLQAPMPPPPPQPLIHIASDQGHPYSGMSYHVMHHNHPSQPQSAAATASYGYEFTTDQSGNPQVYFTQTTSPAGIMPQQYQTVVTSPDAAAAAAAATTLLSGEVNKTRAS</sequence>
<dbReference type="SMART" id="SM00666">
    <property type="entry name" value="PB1"/>
    <property type="match status" value="1"/>
</dbReference>
<dbReference type="InterPro" id="IPR000270">
    <property type="entry name" value="PB1_dom"/>
</dbReference>
<dbReference type="AlphaFoldDB" id="A0AAP0BQH8"/>
<feature type="compositionally biased region" description="Gly residues" evidence="1">
    <location>
        <begin position="1"/>
        <end position="13"/>
    </location>
</feature>
<accession>A0AAP0BQH8</accession>
<dbReference type="EMBL" id="JBBWWQ010000005">
    <property type="protein sequence ID" value="KAK8947139.1"/>
    <property type="molecule type" value="Genomic_DNA"/>
</dbReference>
<evidence type="ECO:0000259" key="2">
    <source>
        <dbReference type="SMART" id="SM00666"/>
    </source>
</evidence>
<dbReference type="CDD" id="cd06410">
    <property type="entry name" value="PB1_UP2"/>
    <property type="match status" value="1"/>
</dbReference>
<dbReference type="Pfam" id="PF00564">
    <property type="entry name" value="PB1"/>
    <property type="match status" value="1"/>
</dbReference>
<feature type="compositionally biased region" description="Polar residues" evidence="1">
    <location>
        <begin position="268"/>
        <end position="282"/>
    </location>
</feature>
<proteinExistence type="predicted"/>